<dbReference type="SUPFAM" id="SSF53649">
    <property type="entry name" value="Alkaline phosphatase-like"/>
    <property type="match status" value="1"/>
</dbReference>
<dbReference type="InterPro" id="IPR000917">
    <property type="entry name" value="Sulfatase_N"/>
</dbReference>
<evidence type="ECO:0000313" key="4">
    <source>
        <dbReference type="Proteomes" id="UP000603200"/>
    </source>
</evidence>
<dbReference type="EMBL" id="BOMN01000034">
    <property type="protein sequence ID" value="GIE19905.1"/>
    <property type="molecule type" value="Genomic_DNA"/>
</dbReference>
<sequence>MIQIMIGHGDRQPVVRGVGRQALGQRPRAQHTPFFQAKIEMRAGLAMVVQDERRLIGHACIELLPGEIRNAFWSVPEEGYVLSVSEAPASASEEATTDAAAASEKVPGRYKKIAGHALTAAAILLIFAALILPNIISRFERPGTYVRLPIEGFVAIGLLLLIPSSKWKRIAAGVLGAGLGLLTIEKMLDMGFYKFLARPFDPVLDWVLFDDAESFVKDTAGTPGVVGAIAVIALLVVLVLGLTTLSALRIIKVADRHRRITLSTAVSGTALWTVLLLVGVTTFNNMPLAAQSSYAYAYARAHMVKRGINDERNFAREVQIDAYATTPADQLLTSLRGKDVLLTFVESYGRSAIEDPALNSGTVKVLDDGSASLAKAGYVAKSGWLTSPTAGGGSWLAHSTLLSGLWINNQQRYRNLTSSDRLTLTSLFKKANFDTMSVMPGATRAFPEGNFYGYNRVYDSRNTGYVGPNFGWGPQPDQYTLDWFQKNVHGPAHSPLFVEMPLVSSHTPWAPLPTFIDWDDVGDGSIYTQLQKSAKRAGTVWKDPAKIKHEYGRSVQYTLTTIISYLEKFGDDNTVMVFLGDHQPAPIVVGDNASHDVPITIVAKDKAVLDKIADWNWTDGIKPATNAPVWQMSDFRDKFLTAYGPNADVSRALSPPR</sequence>
<feature type="domain" description="Sulfatase N-terminal" evidence="2">
    <location>
        <begin position="362"/>
        <end position="585"/>
    </location>
</feature>
<evidence type="ECO:0000313" key="3">
    <source>
        <dbReference type="EMBL" id="GIE19905.1"/>
    </source>
</evidence>
<keyword evidence="1" id="KW-1133">Transmembrane helix</keyword>
<name>A0ABQ3ZMU3_9ACTN</name>
<feature type="transmembrane region" description="Helical" evidence="1">
    <location>
        <begin position="144"/>
        <end position="163"/>
    </location>
</feature>
<dbReference type="Proteomes" id="UP000603200">
    <property type="component" value="Unassembled WGS sequence"/>
</dbReference>
<keyword evidence="1" id="KW-0472">Membrane</keyword>
<keyword evidence="1" id="KW-0812">Transmembrane</keyword>
<feature type="transmembrane region" description="Helical" evidence="1">
    <location>
        <begin position="225"/>
        <end position="248"/>
    </location>
</feature>
<organism evidence="3 4">
    <name type="scientific">Winogradskya humida</name>
    <dbReference type="NCBI Taxonomy" id="113566"/>
    <lineage>
        <taxon>Bacteria</taxon>
        <taxon>Bacillati</taxon>
        <taxon>Actinomycetota</taxon>
        <taxon>Actinomycetes</taxon>
        <taxon>Micromonosporales</taxon>
        <taxon>Micromonosporaceae</taxon>
        <taxon>Winogradskya</taxon>
    </lineage>
</organism>
<feature type="transmembrane region" description="Helical" evidence="1">
    <location>
        <begin position="170"/>
        <end position="188"/>
    </location>
</feature>
<dbReference type="Gene3D" id="3.40.720.10">
    <property type="entry name" value="Alkaline Phosphatase, subunit A"/>
    <property type="match status" value="1"/>
</dbReference>
<comment type="caution">
    <text evidence="3">The sequence shown here is derived from an EMBL/GenBank/DDBJ whole genome shotgun (WGS) entry which is preliminary data.</text>
</comment>
<feature type="transmembrane region" description="Helical" evidence="1">
    <location>
        <begin position="113"/>
        <end position="132"/>
    </location>
</feature>
<accession>A0ABQ3ZMU3</accession>
<gene>
    <name evidence="3" type="ORF">Ahu01nite_030070</name>
</gene>
<proteinExistence type="predicted"/>
<dbReference type="Pfam" id="PF00884">
    <property type="entry name" value="Sulfatase"/>
    <property type="match status" value="1"/>
</dbReference>
<evidence type="ECO:0000256" key="1">
    <source>
        <dbReference type="SAM" id="Phobius"/>
    </source>
</evidence>
<feature type="transmembrane region" description="Helical" evidence="1">
    <location>
        <begin position="260"/>
        <end position="283"/>
    </location>
</feature>
<dbReference type="InterPro" id="IPR017850">
    <property type="entry name" value="Alkaline_phosphatase_core_sf"/>
</dbReference>
<protein>
    <recommendedName>
        <fullName evidence="2">Sulfatase N-terminal domain-containing protein</fullName>
    </recommendedName>
</protein>
<keyword evidence="4" id="KW-1185">Reference proteome</keyword>
<reference evidence="3 4" key="1">
    <citation type="submission" date="2021-01" db="EMBL/GenBank/DDBJ databases">
        <title>Whole genome shotgun sequence of Actinoplanes humidus NBRC 14915.</title>
        <authorList>
            <person name="Komaki H."/>
            <person name="Tamura T."/>
        </authorList>
    </citation>
    <scope>NUCLEOTIDE SEQUENCE [LARGE SCALE GENOMIC DNA]</scope>
    <source>
        <strain evidence="3 4">NBRC 14915</strain>
    </source>
</reference>
<evidence type="ECO:0000259" key="2">
    <source>
        <dbReference type="Pfam" id="PF00884"/>
    </source>
</evidence>